<feature type="region of interest" description="Disordered" evidence="1">
    <location>
        <begin position="64"/>
        <end position="90"/>
    </location>
</feature>
<evidence type="ECO:0000313" key="2">
    <source>
        <dbReference type="EMBL" id="KAL0444290.1"/>
    </source>
</evidence>
<feature type="compositionally biased region" description="Basic and acidic residues" evidence="1">
    <location>
        <begin position="64"/>
        <end position="79"/>
    </location>
</feature>
<dbReference type="EMBL" id="JACGWN010000007">
    <property type="protein sequence ID" value="KAL0444290.1"/>
    <property type="molecule type" value="Genomic_DNA"/>
</dbReference>
<gene>
    <name evidence="2" type="ORF">Slati_2151700</name>
</gene>
<proteinExistence type="predicted"/>
<protein>
    <submittedName>
        <fullName evidence="2">Uncharacterized protein</fullName>
    </submittedName>
</protein>
<name>A0AAW2WS70_9LAMI</name>
<accession>A0AAW2WS70</accession>
<evidence type="ECO:0000256" key="1">
    <source>
        <dbReference type="SAM" id="MobiDB-lite"/>
    </source>
</evidence>
<reference evidence="2" key="2">
    <citation type="journal article" date="2024" name="Plant">
        <title>Genomic evolution and insights into agronomic trait innovations of Sesamum species.</title>
        <authorList>
            <person name="Miao H."/>
            <person name="Wang L."/>
            <person name="Qu L."/>
            <person name="Liu H."/>
            <person name="Sun Y."/>
            <person name="Le M."/>
            <person name="Wang Q."/>
            <person name="Wei S."/>
            <person name="Zheng Y."/>
            <person name="Lin W."/>
            <person name="Duan Y."/>
            <person name="Cao H."/>
            <person name="Xiong S."/>
            <person name="Wang X."/>
            <person name="Wei L."/>
            <person name="Li C."/>
            <person name="Ma Q."/>
            <person name="Ju M."/>
            <person name="Zhao R."/>
            <person name="Li G."/>
            <person name="Mu C."/>
            <person name="Tian Q."/>
            <person name="Mei H."/>
            <person name="Zhang T."/>
            <person name="Gao T."/>
            <person name="Zhang H."/>
        </authorList>
    </citation>
    <scope>NUCLEOTIDE SEQUENCE</scope>
    <source>
        <strain evidence="2">KEN1</strain>
    </source>
</reference>
<sequence>MVHFLVMDMLSAYNLILGRLALNTFQVVVSTYHMKLKFSVRDKVGEVKGDQYTARKCYMEEIKSNNNKMEVDPPSKESSKNSIPQDHQKGAVLARVQPAEELLSIQLVPGEPDKLSRSVSN</sequence>
<organism evidence="2">
    <name type="scientific">Sesamum latifolium</name>
    <dbReference type="NCBI Taxonomy" id="2727402"/>
    <lineage>
        <taxon>Eukaryota</taxon>
        <taxon>Viridiplantae</taxon>
        <taxon>Streptophyta</taxon>
        <taxon>Embryophyta</taxon>
        <taxon>Tracheophyta</taxon>
        <taxon>Spermatophyta</taxon>
        <taxon>Magnoliopsida</taxon>
        <taxon>eudicotyledons</taxon>
        <taxon>Gunneridae</taxon>
        <taxon>Pentapetalae</taxon>
        <taxon>asterids</taxon>
        <taxon>lamiids</taxon>
        <taxon>Lamiales</taxon>
        <taxon>Pedaliaceae</taxon>
        <taxon>Sesamum</taxon>
    </lineage>
</organism>
<dbReference type="AlphaFoldDB" id="A0AAW2WS70"/>
<reference evidence="2" key="1">
    <citation type="submission" date="2020-06" db="EMBL/GenBank/DDBJ databases">
        <authorList>
            <person name="Li T."/>
            <person name="Hu X."/>
            <person name="Zhang T."/>
            <person name="Song X."/>
            <person name="Zhang H."/>
            <person name="Dai N."/>
            <person name="Sheng W."/>
            <person name="Hou X."/>
            <person name="Wei L."/>
        </authorList>
    </citation>
    <scope>NUCLEOTIDE SEQUENCE</scope>
    <source>
        <strain evidence="2">KEN1</strain>
        <tissue evidence="2">Leaf</tissue>
    </source>
</reference>
<comment type="caution">
    <text evidence="2">The sequence shown here is derived from an EMBL/GenBank/DDBJ whole genome shotgun (WGS) entry which is preliminary data.</text>
</comment>